<keyword evidence="4" id="KW-1185">Reference proteome</keyword>
<dbReference type="SUPFAM" id="SSF55785">
    <property type="entry name" value="PYP-like sensor domain (PAS domain)"/>
    <property type="match status" value="1"/>
</dbReference>
<dbReference type="InterPro" id="IPR035965">
    <property type="entry name" value="PAS-like_dom_sf"/>
</dbReference>
<evidence type="ECO:0000259" key="2">
    <source>
        <dbReference type="Pfam" id="PF13426"/>
    </source>
</evidence>
<feature type="coiled-coil region" evidence="1">
    <location>
        <begin position="46"/>
        <end position="73"/>
    </location>
</feature>
<protein>
    <submittedName>
        <fullName evidence="3">PAS domain-containing protein</fullName>
    </submittedName>
</protein>
<dbReference type="Proteomes" id="UP001225378">
    <property type="component" value="Chromosome"/>
</dbReference>
<dbReference type="AlphaFoldDB" id="A0AAU7NU83"/>
<dbReference type="RefSeq" id="WP_349431535.1">
    <property type="nucleotide sequence ID" value="NZ_CP157743.1"/>
</dbReference>
<accession>A0AAU7NU83</accession>
<reference evidence="3 4" key="1">
    <citation type="journal article" date="2024" name="Microbiology">
        <title>Methylomarinum rosea sp. nov., a novel halophilic methanotrophic bacterium from the hypersaline Lake Elton.</title>
        <authorList>
            <person name="Suleimanov R.Z."/>
            <person name="Oshkin I.Y."/>
            <person name="Danilova O.V."/>
            <person name="Suzina N.E."/>
            <person name="Dedysh S.N."/>
        </authorList>
    </citation>
    <scope>NUCLEOTIDE SEQUENCE [LARGE SCALE GENOMIC DNA]</scope>
    <source>
        <strain evidence="3 4">Ch1-1</strain>
    </source>
</reference>
<gene>
    <name evidence="3" type="ORF">Q9L42_017905</name>
</gene>
<keyword evidence="1" id="KW-0175">Coiled coil</keyword>
<dbReference type="Pfam" id="PF13426">
    <property type="entry name" value="PAS_9"/>
    <property type="match status" value="1"/>
</dbReference>
<dbReference type="EMBL" id="CP157743">
    <property type="protein sequence ID" value="XBS20201.1"/>
    <property type="molecule type" value="Genomic_DNA"/>
</dbReference>
<feature type="domain" description="PAS" evidence="2">
    <location>
        <begin position="78"/>
        <end position="181"/>
    </location>
</feature>
<dbReference type="Gene3D" id="3.30.450.20">
    <property type="entry name" value="PAS domain"/>
    <property type="match status" value="1"/>
</dbReference>
<dbReference type="CDD" id="cd00130">
    <property type="entry name" value="PAS"/>
    <property type="match status" value="1"/>
</dbReference>
<dbReference type="InterPro" id="IPR000014">
    <property type="entry name" value="PAS"/>
</dbReference>
<evidence type="ECO:0000256" key="1">
    <source>
        <dbReference type="SAM" id="Coils"/>
    </source>
</evidence>
<dbReference type="KEGG" id="mech:Q9L42_017905"/>
<evidence type="ECO:0000313" key="3">
    <source>
        <dbReference type="EMBL" id="XBS20201.1"/>
    </source>
</evidence>
<sequence>MNLIWDGIERRKSLRAKAEALVASLSTEEIKTKPAEMLLHELLVHKIELEMQHEELQSAHNALQEARDHYRDLYEFAPVGYLTITQEDLISEINLTGAALLGDERTKLINLRFSTFVAPQDSDHWYSLLPTMMESANSGKQAFALVMKRSDGSQFHAHLDCLRRESSDAPPMLRVAMTDISKGNLAKKN</sequence>
<evidence type="ECO:0000313" key="4">
    <source>
        <dbReference type="Proteomes" id="UP001225378"/>
    </source>
</evidence>
<name>A0AAU7NU83_9GAMM</name>
<dbReference type="NCBIfam" id="TIGR00229">
    <property type="entry name" value="sensory_box"/>
    <property type="match status" value="1"/>
</dbReference>
<organism evidence="3 4">
    <name type="scientific">Methylomarinum roseum</name>
    <dbReference type="NCBI Taxonomy" id="3067653"/>
    <lineage>
        <taxon>Bacteria</taxon>
        <taxon>Pseudomonadati</taxon>
        <taxon>Pseudomonadota</taxon>
        <taxon>Gammaproteobacteria</taxon>
        <taxon>Methylococcales</taxon>
        <taxon>Methylococcaceae</taxon>
        <taxon>Methylomarinum</taxon>
    </lineage>
</organism>
<proteinExistence type="predicted"/>